<evidence type="ECO:0000313" key="2">
    <source>
        <dbReference type="EMBL" id="CAB4167438.1"/>
    </source>
</evidence>
<dbReference type="EMBL" id="LR798432">
    <property type="protein sequence ID" value="CAB5231298.1"/>
    <property type="molecule type" value="Genomic_DNA"/>
</dbReference>
<dbReference type="EMBL" id="LR796811">
    <property type="protein sequence ID" value="CAB4167438.1"/>
    <property type="molecule type" value="Genomic_DNA"/>
</dbReference>
<dbReference type="EMBL" id="LR797088">
    <property type="protein sequence ID" value="CAB4186248.1"/>
    <property type="molecule type" value="Genomic_DNA"/>
</dbReference>
<evidence type="ECO:0000313" key="8">
    <source>
        <dbReference type="EMBL" id="CAB4217766.1"/>
    </source>
</evidence>
<dbReference type="EMBL" id="LR797456">
    <property type="protein sequence ID" value="CAB4217766.1"/>
    <property type="molecule type" value="Genomic_DNA"/>
</dbReference>
<dbReference type="EMBL" id="LR797496">
    <property type="protein sequence ID" value="CAB4219845.1"/>
    <property type="molecule type" value="Genomic_DNA"/>
</dbReference>
<evidence type="ECO:0000313" key="10">
    <source>
        <dbReference type="EMBL" id="CAB5231298.1"/>
    </source>
</evidence>
<evidence type="ECO:0000313" key="4">
    <source>
        <dbReference type="EMBL" id="CAB4180363.1"/>
    </source>
</evidence>
<evidence type="ECO:0000313" key="5">
    <source>
        <dbReference type="EMBL" id="CAB4186248.1"/>
    </source>
</evidence>
<evidence type="ECO:0000313" key="1">
    <source>
        <dbReference type="EMBL" id="CAB4148327.1"/>
    </source>
</evidence>
<accession>A0A6J7XII7</accession>
<proteinExistence type="predicted"/>
<dbReference type="EMBL" id="LR797192">
    <property type="protein sequence ID" value="CAB4192147.1"/>
    <property type="molecule type" value="Genomic_DNA"/>
</dbReference>
<sequence>MEKLVMLYVRDYAIACQELQSELYYYLHDKSVYSVKNKAKALVKVADASKLMCDAIENYYGADADCANIAIDLMTELQTSGEWEAF</sequence>
<name>A0A6J7XII7_9CAUD</name>
<evidence type="ECO:0000313" key="7">
    <source>
        <dbReference type="EMBL" id="CAB4192147.1"/>
    </source>
</evidence>
<evidence type="ECO:0000313" key="3">
    <source>
        <dbReference type="EMBL" id="CAB4174555.1"/>
    </source>
</evidence>
<gene>
    <name evidence="4" type="ORF">UFOVP1036_20</name>
    <name evidence="5" type="ORF">UFOVP1132_47</name>
    <name evidence="6" type="ORF">UFOVP1190_22</name>
    <name evidence="7" type="ORF">UFOVP1248_4</name>
    <name evidence="8" type="ORF">UFOVP1493_83</name>
    <name evidence="10" type="ORF">UFOVP1584_53</name>
    <name evidence="9" type="ORF">UFOVP1635_12</name>
    <name evidence="1" type="ORF">UFOVP521_55</name>
    <name evidence="2" type="ORF">UFOVP856_27</name>
    <name evidence="3" type="ORF">UFOVP967_61</name>
</gene>
<protein>
    <submittedName>
        <fullName evidence="10">Uncharacterized protein</fullName>
    </submittedName>
</protein>
<organism evidence="10">
    <name type="scientific">uncultured Caudovirales phage</name>
    <dbReference type="NCBI Taxonomy" id="2100421"/>
    <lineage>
        <taxon>Viruses</taxon>
        <taxon>Duplodnaviria</taxon>
        <taxon>Heunggongvirae</taxon>
        <taxon>Uroviricota</taxon>
        <taxon>Caudoviricetes</taxon>
        <taxon>Peduoviridae</taxon>
        <taxon>Maltschvirus</taxon>
        <taxon>Maltschvirus maltsch</taxon>
    </lineage>
</organism>
<reference evidence="10" key="1">
    <citation type="submission" date="2020-05" db="EMBL/GenBank/DDBJ databases">
        <authorList>
            <person name="Chiriac C."/>
            <person name="Salcher M."/>
            <person name="Ghai R."/>
            <person name="Kavagutti S V."/>
        </authorList>
    </citation>
    <scope>NUCLEOTIDE SEQUENCE</scope>
</reference>
<evidence type="ECO:0000313" key="6">
    <source>
        <dbReference type="EMBL" id="CAB4189913.1"/>
    </source>
</evidence>
<dbReference type="EMBL" id="LR797145">
    <property type="protein sequence ID" value="CAB4189913.1"/>
    <property type="molecule type" value="Genomic_DNA"/>
</dbReference>
<dbReference type="EMBL" id="LR796910">
    <property type="protein sequence ID" value="CAB4174555.1"/>
    <property type="molecule type" value="Genomic_DNA"/>
</dbReference>
<dbReference type="EMBL" id="LR796496">
    <property type="protein sequence ID" value="CAB4148327.1"/>
    <property type="molecule type" value="Genomic_DNA"/>
</dbReference>
<dbReference type="EMBL" id="LR796991">
    <property type="protein sequence ID" value="CAB4180363.1"/>
    <property type="molecule type" value="Genomic_DNA"/>
</dbReference>
<evidence type="ECO:0000313" key="9">
    <source>
        <dbReference type="EMBL" id="CAB4219845.1"/>
    </source>
</evidence>